<sequence length="129" mass="14357">MTRSVLIQAFGNAKLFWMASNATNKIVLRPRDGLEFFAVNYKRNCGLTLEPYNPNINLPQSQRFLIGNEIGQVLPMAIKSCLDAGQNIVAENGPIQDSPLSTKYSDVLKLYWNILSLNLSFTGSFTGKI</sequence>
<evidence type="ECO:0000313" key="1">
    <source>
        <dbReference type="EMBL" id="CAI2174388.1"/>
    </source>
</evidence>
<evidence type="ECO:0000313" key="2">
    <source>
        <dbReference type="Proteomes" id="UP001153678"/>
    </source>
</evidence>
<accession>A0A9W4SPE8</accession>
<dbReference type="Proteomes" id="UP001153678">
    <property type="component" value="Unassembled WGS sequence"/>
</dbReference>
<dbReference type="EMBL" id="CAMKVN010001204">
    <property type="protein sequence ID" value="CAI2174388.1"/>
    <property type="molecule type" value="Genomic_DNA"/>
</dbReference>
<organism evidence="1 2">
    <name type="scientific">Funneliformis geosporum</name>
    <dbReference type="NCBI Taxonomy" id="1117311"/>
    <lineage>
        <taxon>Eukaryota</taxon>
        <taxon>Fungi</taxon>
        <taxon>Fungi incertae sedis</taxon>
        <taxon>Mucoromycota</taxon>
        <taxon>Glomeromycotina</taxon>
        <taxon>Glomeromycetes</taxon>
        <taxon>Glomerales</taxon>
        <taxon>Glomeraceae</taxon>
        <taxon>Funneliformis</taxon>
    </lineage>
</organism>
<name>A0A9W4SPE8_9GLOM</name>
<comment type="caution">
    <text evidence="1">The sequence shown here is derived from an EMBL/GenBank/DDBJ whole genome shotgun (WGS) entry which is preliminary data.</text>
</comment>
<dbReference type="OrthoDB" id="10460967at2759"/>
<protein>
    <submittedName>
        <fullName evidence="1">13776_t:CDS:1</fullName>
    </submittedName>
</protein>
<dbReference type="AlphaFoldDB" id="A0A9W4SPE8"/>
<keyword evidence="2" id="KW-1185">Reference proteome</keyword>
<reference evidence="1" key="1">
    <citation type="submission" date="2022-08" db="EMBL/GenBank/DDBJ databases">
        <authorList>
            <person name="Kallberg Y."/>
            <person name="Tangrot J."/>
            <person name="Rosling A."/>
        </authorList>
    </citation>
    <scope>NUCLEOTIDE SEQUENCE</scope>
    <source>
        <strain evidence="1">Wild A</strain>
    </source>
</reference>
<proteinExistence type="predicted"/>
<gene>
    <name evidence="1" type="ORF">FWILDA_LOCUS6568</name>
</gene>